<evidence type="ECO:0000256" key="10">
    <source>
        <dbReference type="ARBA" id="ARBA00022729"/>
    </source>
</evidence>
<evidence type="ECO:0000256" key="3">
    <source>
        <dbReference type="ARBA" id="ARBA00004609"/>
    </source>
</evidence>
<evidence type="ECO:0000256" key="19">
    <source>
        <dbReference type="ARBA" id="ARBA00023288"/>
    </source>
</evidence>
<keyword evidence="11 23" id="KW-0378">Hydrolase</keyword>
<evidence type="ECO:0000256" key="23">
    <source>
        <dbReference type="RuleBase" id="RU364040"/>
    </source>
</evidence>
<comment type="cofactor">
    <cofactor evidence="21 23">
        <name>Zn(2+)</name>
        <dbReference type="ChEBI" id="CHEBI:29105"/>
    </cofactor>
    <text evidence="21 23">Binds 1 zinc ion per subunit.</text>
</comment>
<evidence type="ECO:0000259" key="25">
    <source>
        <dbReference type="Pfam" id="PF01433"/>
    </source>
</evidence>
<keyword evidence="12 21" id="KW-0862">Zinc</keyword>
<evidence type="ECO:0000256" key="11">
    <source>
        <dbReference type="ARBA" id="ARBA00022801"/>
    </source>
</evidence>
<evidence type="ECO:0000259" key="27">
    <source>
        <dbReference type="Pfam" id="PF17900"/>
    </source>
</evidence>
<evidence type="ECO:0000256" key="16">
    <source>
        <dbReference type="ARBA" id="ARBA00023136"/>
    </source>
</evidence>
<feature type="domain" description="Peptidase M1 membrane alanine aminopeptidase" evidence="25">
    <location>
        <begin position="268"/>
        <end position="488"/>
    </location>
</feature>
<evidence type="ECO:0000256" key="12">
    <source>
        <dbReference type="ARBA" id="ARBA00022833"/>
    </source>
</evidence>
<evidence type="ECO:0000256" key="20">
    <source>
        <dbReference type="PIRSR" id="PIRSR634016-1"/>
    </source>
</evidence>
<evidence type="ECO:0000256" key="21">
    <source>
        <dbReference type="PIRSR" id="PIRSR634016-3"/>
    </source>
</evidence>
<evidence type="ECO:0000313" key="28">
    <source>
        <dbReference type="EMBL" id="JAT34594.1"/>
    </source>
</evidence>
<dbReference type="FunFam" id="1.10.390.10:FF:000016">
    <property type="entry name" value="Glutamyl aminopeptidase"/>
    <property type="match status" value="1"/>
</dbReference>
<keyword evidence="13" id="KW-0735">Signal-anchor</keyword>
<name>A0A1B6MF95_9HEMI</name>
<protein>
    <recommendedName>
        <fullName evidence="23">Aminopeptidase</fullName>
        <ecNumber evidence="23">3.4.11.-</ecNumber>
    </recommendedName>
</protein>
<evidence type="ECO:0000259" key="26">
    <source>
        <dbReference type="Pfam" id="PF11838"/>
    </source>
</evidence>
<dbReference type="GO" id="GO:0005615">
    <property type="term" value="C:extracellular space"/>
    <property type="evidence" value="ECO:0007669"/>
    <property type="project" value="TreeGrafter"/>
</dbReference>
<dbReference type="GO" id="GO:0042277">
    <property type="term" value="F:peptide binding"/>
    <property type="evidence" value="ECO:0007669"/>
    <property type="project" value="TreeGrafter"/>
</dbReference>
<feature type="site" description="Transition state stabilizer" evidence="22">
    <location>
        <position position="421"/>
    </location>
</feature>
<dbReference type="InterPro" id="IPR050344">
    <property type="entry name" value="Peptidase_M1_aminopeptidases"/>
</dbReference>
<dbReference type="InterPro" id="IPR042097">
    <property type="entry name" value="Aminopeptidase_N-like_N_sf"/>
</dbReference>
<evidence type="ECO:0000256" key="17">
    <source>
        <dbReference type="ARBA" id="ARBA00023157"/>
    </source>
</evidence>
<dbReference type="Gene3D" id="2.60.40.1730">
    <property type="entry name" value="tricorn interacting facor f3 domain"/>
    <property type="match status" value="1"/>
</dbReference>
<dbReference type="Pfam" id="PF11838">
    <property type="entry name" value="ERAP1_C"/>
    <property type="match status" value="1"/>
</dbReference>
<dbReference type="GO" id="GO:0070006">
    <property type="term" value="F:metalloaminopeptidase activity"/>
    <property type="evidence" value="ECO:0007669"/>
    <property type="project" value="TreeGrafter"/>
</dbReference>
<evidence type="ECO:0000256" key="24">
    <source>
        <dbReference type="SAM" id="SignalP"/>
    </source>
</evidence>
<dbReference type="FunFam" id="2.60.40.1730:FF:000012">
    <property type="entry name" value="Aminopeptidase N"/>
    <property type="match status" value="1"/>
</dbReference>
<evidence type="ECO:0000256" key="6">
    <source>
        <dbReference type="ARBA" id="ARBA00022622"/>
    </source>
</evidence>
<keyword evidence="10 24" id="KW-0732">Signal</keyword>
<evidence type="ECO:0000256" key="4">
    <source>
        <dbReference type="ARBA" id="ARBA00010136"/>
    </source>
</evidence>
<comment type="subcellular location">
    <subcellularLocation>
        <location evidence="3">Cell membrane</location>
        <topology evidence="3">Lipid-anchor</topology>
        <topology evidence="3">GPI-anchor</topology>
    </subcellularLocation>
    <subcellularLocation>
        <location evidence="2">Membrane</location>
        <topology evidence="2">Single-pass type II membrane protein</topology>
    </subcellularLocation>
</comment>
<keyword evidence="16" id="KW-0472">Membrane</keyword>
<comment type="catalytic activity">
    <reaction evidence="1">
        <text>Release of an N-terminal amino acid, Xaa-|-Yaa- from a peptide, amide or arylamide. Xaa is preferably Ala, but may be most amino acids including Pro (slow action). When a terminal hydrophobic residue is followed by a prolyl residue, the two may be released as an intact Xaa-Pro dipeptide.</text>
        <dbReference type="EC" id="3.4.11.2"/>
    </reaction>
</comment>
<dbReference type="GO" id="GO:0005886">
    <property type="term" value="C:plasma membrane"/>
    <property type="evidence" value="ECO:0007669"/>
    <property type="project" value="UniProtKB-SubCell"/>
</dbReference>
<keyword evidence="14" id="KW-1133">Transmembrane helix</keyword>
<keyword evidence="19" id="KW-0449">Lipoprotein</keyword>
<feature type="signal peptide" evidence="24">
    <location>
        <begin position="1"/>
        <end position="24"/>
    </location>
</feature>
<dbReference type="InterPro" id="IPR014782">
    <property type="entry name" value="Peptidase_M1_dom"/>
</dbReference>
<dbReference type="GO" id="GO:0098552">
    <property type="term" value="C:side of membrane"/>
    <property type="evidence" value="ECO:0007669"/>
    <property type="project" value="UniProtKB-KW"/>
</dbReference>
<dbReference type="InterPro" id="IPR034016">
    <property type="entry name" value="M1_APN-typ"/>
</dbReference>
<dbReference type="Gene3D" id="1.25.50.20">
    <property type="match status" value="1"/>
</dbReference>
<gene>
    <name evidence="28" type="ORF">g.17661</name>
</gene>
<evidence type="ECO:0000256" key="15">
    <source>
        <dbReference type="ARBA" id="ARBA00023049"/>
    </source>
</evidence>
<dbReference type="InterPro" id="IPR045357">
    <property type="entry name" value="Aminopeptidase_N-like_N"/>
</dbReference>
<evidence type="ECO:0000256" key="9">
    <source>
        <dbReference type="ARBA" id="ARBA00022723"/>
    </source>
</evidence>
<dbReference type="PANTHER" id="PTHR11533">
    <property type="entry name" value="PROTEASE M1 ZINC METALLOPROTEASE"/>
    <property type="match status" value="1"/>
</dbReference>
<keyword evidence="7 23" id="KW-0645">Protease</keyword>
<evidence type="ECO:0000256" key="13">
    <source>
        <dbReference type="ARBA" id="ARBA00022968"/>
    </source>
</evidence>
<evidence type="ECO:0000256" key="22">
    <source>
        <dbReference type="PIRSR" id="PIRSR634016-4"/>
    </source>
</evidence>
<dbReference type="Gene3D" id="1.10.390.10">
    <property type="entry name" value="Neutral Protease Domain 2"/>
    <property type="match status" value="1"/>
</dbReference>
<dbReference type="FunFam" id="2.60.40.1910:FF:000008">
    <property type="entry name" value="Aminopeptidase"/>
    <property type="match status" value="1"/>
</dbReference>
<keyword evidence="23" id="KW-0031">Aminopeptidase</keyword>
<evidence type="ECO:0000256" key="2">
    <source>
        <dbReference type="ARBA" id="ARBA00004606"/>
    </source>
</evidence>
<comment type="similarity">
    <text evidence="4 23">Belongs to the peptidase M1 family.</text>
</comment>
<dbReference type="EMBL" id="GEBQ01005383">
    <property type="protein sequence ID" value="JAT34594.1"/>
    <property type="molecule type" value="Transcribed_RNA"/>
</dbReference>
<organism evidence="28">
    <name type="scientific">Graphocephala atropunctata</name>
    <dbReference type="NCBI Taxonomy" id="36148"/>
    <lineage>
        <taxon>Eukaryota</taxon>
        <taxon>Metazoa</taxon>
        <taxon>Ecdysozoa</taxon>
        <taxon>Arthropoda</taxon>
        <taxon>Hexapoda</taxon>
        <taxon>Insecta</taxon>
        <taxon>Pterygota</taxon>
        <taxon>Neoptera</taxon>
        <taxon>Paraneoptera</taxon>
        <taxon>Hemiptera</taxon>
        <taxon>Auchenorrhyncha</taxon>
        <taxon>Membracoidea</taxon>
        <taxon>Cicadellidae</taxon>
        <taxon>Cicadellinae</taxon>
        <taxon>Cicadellini</taxon>
        <taxon>Graphocephala</taxon>
    </lineage>
</organism>
<reference evidence="28" key="1">
    <citation type="submission" date="2015-11" db="EMBL/GenBank/DDBJ databases">
        <title>De novo transcriptome assembly of four potential Pierce s Disease insect vectors from Arizona vineyards.</title>
        <authorList>
            <person name="Tassone E.E."/>
        </authorList>
    </citation>
    <scope>NUCLEOTIDE SEQUENCE</scope>
</reference>
<feature type="binding site" evidence="21">
    <location>
        <position position="358"/>
    </location>
    <ligand>
        <name>Zn(2+)</name>
        <dbReference type="ChEBI" id="CHEBI:29105"/>
        <note>catalytic</note>
    </ligand>
</feature>
<evidence type="ECO:0000256" key="5">
    <source>
        <dbReference type="ARBA" id="ARBA00022475"/>
    </source>
</evidence>
<feature type="binding site" evidence="21">
    <location>
        <position position="339"/>
    </location>
    <ligand>
        <name>Zn(2+)</name>
        <dbReference type="ChEBI" id="CHEBI:29105"/>
        <note>catalytic</note>
    </ligand>
</feature>
<dbReference type="SUPFAM" id="SSF55486">
    <property type="entry name" value="Metalloproteases ('zincins'), catalytic domain"/>
    <property type="match status" value="1"/>
</dbReference>
<keyword evidence="17" id="KW-1015">Disulfide bond</keyword>
<evidence type="ECO:0000256" key="8">
    <source>
        <dbReference type="ARBA" id="ARBA00022692"/>
    </source>
</evidence>
<keyword evidence="9 21" id="KW-0479">Metal-binding</keyword>
<dbReference type="GO" id="GO:0016285">
    <property type="term" value="F:alanyl aminopeptidase activity"/>
    <property type="evidence" value="ECO:0007669"/>
    <property type="project" value="UniProtKB-EC"/>
</dbReference>
<dbReference type="EC" id="3.4.11.-" evidence="23"/>
<proteinExistence type="inferred from homology"/>
<evidence type="ECO:0000256" key="7">
    <source>
        <dbReference type="ARBA" id="ARBA00022670"/>
    </source>
</evidence>
<dbReference type="Pfam" id="PF17900">
    <property type="entry name" value="Peptidase_M1_N"/>
    <property type="match status" value="1"/>
</dbReference>
<dbReference type="PANTHER" id="PTHR11533:SF253">
    <property type="entry name" value="AMINOPEPTIDASE-RELATED"/>
    <property type="match status" value="1"/>
</dbReference>
<keyword evidence="6" id="KW-0336">GPI-anchor</keyword>
<dbReference type="InterPro" id="IPR001930">
    <property type="entry name" value="Peptidase_M1"/>
</dbReference>
<dbReference type="Gene3D" id="2.60.40.1910">
    <property type="match status" value="1"/>
</dbReference>
<evidence type="ECO:0000256" key="14">
    <source>
        <dbReference type="ARBA" id="ARBA00022989"/>
    </source>
</evidence>
<keyword evidence="15 23" id="KW-0482">Metalloprotease</keyword>
<dbReference type="GO" id="GO:0005737">
    <property type="term" value="C:cytoplasm"/>
    <property type="evidence" value="ECO:0007669"/>
    <property type="project" value="TreeGrafter"/>
</dbReference>
<feature type="chain" id="PRO_5008588247" description="Aminopeptidase" evidence="24">
    <location>
        <begin position="25"/>
        <end position="909"/>
    </location>
</feature>
<evidence type="ECO:0000256" key="18">
    <source>
        <dbReference type="ARBA" id="ARBA00023180"/>
    </source>
</evidence>
<dbReference type="PRINTS" id="PR00756">
    <property type="entry name" value="ALADIPTASE"/>
</dbReference>
<dbReference type="GO" id="GO:0043171">
    <property type="term" value="P:peptide catabolic process"/>
    <property type="evidence" value="ECO:0007669"/>
    <property type="project" value="TreeGrafter"/>
</dbReference>
<dbReference type="GO" id="GO:0006508">
    <property type="term" value="P:proteolysis"/>
    <property type="evidence" value="ECO:0007669"/>
    <property type="project" value="UniProtKB-KW"/>
</dbReference>
<dbReference type="CDD" id="cd09601">
    <property type="entry name" value="M1_APN-Q_like"/>
    <property type="match status" value="1"/>
</dbReference>
<dbReference type="Pfam" id="PF01433">
    <property type="entry name" value="Peptidase_M1"/>
    <property type="match status" value="1"/>
</dbReference>
<evidence type="ECO:0000256" key="1">
    <source>
        <dbReference type="ARBA" id="ARBA00000098"/>
    </source>
</evidence>
<feature type="domain" description="Aminopeptidase N-like N-terminal" evidence="27">
    <location>
        <begin position="36"/>
        <end position="227"/>
    </location>
</feature>
<dbReference type="InterPro" id="IPR027268">
    <property type="entry name" value="Peptidase_M4/M1_CTD_sf"/>
</dbReference>
<dbReference type="SUPFAM" id="SSF63737">
    <property type="entry name" value="Leukotriene A4 hydrolase N-terminal domain"/>
    <property type="match status" value="1"/>
</dbReference>
<sequence>MFRSMGVVSAVAVYYLAVLSLLDAALPPYRLPTDVVPRQYNLTISTDLEKFLFSGQVDIEVECKAPTSTIKIHSKSLEIADNKVTVKRVSDNNTETLTGISFDNDNDFLVIVVKEQLTPGSFYILHIDFQGNLTDSTSGYYKSSYEDKTSNSTKWLAVTQFQSIDARKAFPCFDEPAMKAKFRIQLGHKSNLKSVSNMPLLSSYKDEERSEWVWDQFQDTLPMSTYLVAFMVSEFEYRESNPQPNNVLFRVWARRDAINQVEFARSNGPEFLNFYEDFFGISFPLSKQDMAAIPDFDAEAMENWGLITFEEPLLLVDENSTSVEAKYMVATTVAHELAHQWFGNLVTMKWWTDLWLNEGLTTYITSLAVQNIFPEWNSYNYDVAANLYDVFSLDALTSSHPVSVPIGHPDDIDQLFDAISYSKGSLLVHMMNCFLGNDVFRSAINKYLKRFEYQNSEQDDLWESLTEEANNRSVLPENVSVKDIMDTWTLQTGYPVVLVKREDRKITVSQKRFLAVQPKSDEEPERCWWIPLTYSTANNINFGKTQSSHWLNCNSTELTIDTGAGPDDWIILNNRAAGLYRVNYDPNTWSQIADTLHGPNFTVIHELNRVQLVLDAMSLAKVGLLDYSTAFKVLKYIQKETTYNPWRAATASLQDLVPFFWDSDKYDQFQNLVRSFLSSIYHKFGDLNMVPKGMEETQLKALITKWACKYEVGDCAQNANQMFKAWMSNNTYIPKDLREVVYCEGIRQGKMTVWNYVWNQYLASNVASEKKTFLQALACTTRATRMIRFMESTLNSTLIRKQDAVTVFSHVAQNSILGYRYCVTFLTNEIQRLHNHFAPETEVLGQYIIILARQSVFAYQVQDLKNILRDNKELFEKSQFGVSQGMEAAESNVQWMKLFYSNISDALTV</sequence>
<dbReference type="FunFam" id="1.25.50.20:FF:000001">
    <property type="entry name" value="Aminopeptidase"/>
    <property type="match status" value="1"/>
</dbReference>
<feature type="binding site" evidence="21">
    <location>
        <position position="335"/>
    </location>
    <ligand>
        <name>Zn(2+)</name>
        <dbReference type="ChEBI" id="CHEBI:29105"/>
        <note>catalytic</note>
    </ligand>
</feature>
<keyword evidence="8" id="KW-0812">Transmembrane</keyword>
<feature type="active site" description="Proton acceptor" evidence="20">
    <location>
        <position position="336"/>
    </location>
</feature>
<keyword evidence="18" id="KW-0325">Glycoprotein</keyword>
<accession>A0A1B6MF95</accession>
<dbReference type="GO" id="GO:0008270">
    <property type="term" value="F:zinc ion binding"/>
    <property type="evidence" value="ECO:0007669"/>
    <property type="project" value="UniProtKB-UniRule"/>
</dbReference>
<dbReference type="AlphaFoldDB" id="A0A1B6MF95"/>
<dbReference type="InterPro" id="IPR024571">
    <property type="entry name" value="ERAP1-like_C_dom"/>
</dbReference>
<keyword evidence="5" id="KW-1003">Cell membrane</keyword>
<feature type="domain" description="ERAP1-like C-terminal" evidence="26">
    <location>
        <begin position="569"/>
        <end position="889"/>
    </location>
</feature>